<name>R4KFE1_9FIRM</name>
<accession>R4KFE1</accession>
<evidence type="ECO:0000313" key="1">
    <source>
        <dbReference type="EMBL" id="AGL01898.1"/>
    </source>
</evidence>
<keyword evidence="2" id="KW-1185">Reference proteome</keyword>
<organism evidence="1 2">
    <name type="scientific">Desulfoscipio gibsoniae DSM 7213</name>
    <dbReference type="NCBI Taxonomy" id="767817"/>
    <lineage>
        <taxon>Bacteria</taxon>
        <taxon>Bacillati</taxon>
        <taxon>Bacillota</taxon>
        <taxon>Clostridia</taxon>
        <taxon>Eubacteriales</taxon>
        <taxon>Desulfallaceae</taxon>
        <taxon>Desulfoscipio</taxon>
    </lineage>
</organism>
<evidence type="ECO:0000313" key="2">
    <source>
        <dbReference type="Proteomes" id="UP000013520"/>
    </source>
</evidence>
<dbReference type="EMBL" id="CP003273">
    <property type="protein sequence ID" value="AGL01898.1"/>
    <property type="molecule type" value="Genomic_DNA"/>
</dbReference>
<dbReference type="KEGG" id="dgi:Desgi_2490"/>
<gene>
    <name evidence="1" type="ORF">Desgi_2490</name>
</gene>
<dbReference type="STRING" id="767817.Desgi_2490"/>
<proteinExistence type="predicted"/>
<reference evidence="1 2" key="1">
    <citation type="submission" date="2012-01" db="EMBL/GenBank/DDBJ databases">
        <title>Complete sequence of Desulfotomaculum gibsoniae DSM 7213.</title>
        <authorList>
            <consortium name="US DOE Joint Genome Institute"/>
            <person name="Lucas S."/>
            <person name="Han J."/>
            <person name="Lapidus A."/>
            <person name="Cheng J.-F."/>
            <person name="Goodwin L."/>
            <person name="Pitluck S."/>
            <person name="Peters L."/>
            <person name="Ovchinnikova G."/>
            <person name="Teshima H."/>
            <person name="Detter J.C."/>
            <person name="Han C."/>
            <person name="Tapia R."/>
            <person name="Land M."/>
            <person name="Hauser L."/>
            <person name="Kyrpides N."/>
            <person name="Ivanova N."/>
            <person name="Pagani I."/>
            <person name="Parshina S."/>
            <person name="Plugge C."/>
            <person name="Muyzer G."/>
            <person name="Kuever J."/>
            <person name="Ivanova A."/>
            <person name="Nazina T."/>
            <person name="Klenk H.-P."/>
            <person name="Brambilla E."/>
            <person name="Spring S."/>
            <person name="Stams A.F."/>
            <person name="Woyke T."/>
        </authorList>
    </citation>
    <scope>NUCLEOTIDE SEQUENCE [LARGE SCALE GENOMIC DNA]</scope>
    <source>
        <strain evidence="1 2">DSM 7213</strain>
    </source>
</reference>
<dbReference type="Proteomes" id="UP000013520">
    <property type="component" value="Chromosome"/>
</dbReference>
<protein>
    <submittedName>
        <fullName evidence="1">Uncharacterized protein</fullName>
    </submittedName>
</protein>
<sequence length="64" mass="6844">MEKLLATFSKKLLQKTDRGSPYKSKSLKRAATILGCNIIHTAKSDTPVKGKVKGAAPFLGTLGK</sequence>
<dbReference type="AlphaFoldDB" id="R4KFE1"/>
<dbReference type="HOGENOM" id="CLU_2860374_0_0_9"/>